<dbReference type="EMBL" id="JBHSQJ010000095">
    <property type="protein sequence ID" value="MFC5909914.1"/>
    <property type="molecule type" value="Genomic_DNA"/>
</dbReference>
<evidence type="ECO:0000259" key="1">
    <source>
        <dbReference type="Pfam" id="PF07179"/>
    </source>
</evidence>
<accession>A0ABW1G576</accession>
<dbReference type="InterPro" id="IPR009839">
    <property type="entry name" value="SseB_N"/>
</dbReference>
<dbReference type="Proteomes" id="UP001596174">
    <property type="component" value="Unassembled WGS sequence"/>
</dbReference>
<name>A0ABW1G576_9ACTN</name>
<proteinExistence type="predicted"/>
<evidence type="ECO:0000313" key="2">
    <source>
        <dbReference type="EMBL" id="MFC5909914.1"/>
    </source>
</evidence>
<protein>
    <submittedName>
        <fullName evidence="2">SseB family protein</fullName>
    </submittedName>
</protein>
<feature type="domain" description="SseB protein N-terminal" evidence="1">
    <location>
        <begin position="22"/>
        <end position="142"/>
    </location>
</feature>
<dbReference type="RefSeq" id="WP_380586140.1">
    <property type="nucleotide sequence ID" value="NZ_JBHSQJ010000095.1"/>
</dbReference>
<evidence type="ECO:0000313" key="3">
    <source>
        <dbReference type="Proteomes" id="UP001596174"/>
    </source>
</evidence>
<reference evidence="3" key="1">
    <citation type="journal article" date="2019" name="Int. J. Syst. Evol. Microbiol.">
        <title>The Global Catalogue of Microorganisms (GCM) 10K type strain sequencing project: providing services to taxonomists for standard genome sequencing and annotation.</title>
        <authorList>
            <consortium name="The Broad Institute Genomics Platform"/>
            <consortium name="The Broad Institute Genome Sequencing Center for Infectious Disease"/>
            <person name="Wu L."/>
            <person name="Ma J."/>
        </authorList>
    </citation>
    <scope>NUCLEOTIDE SEQUENCE [LARGE SCALE GENOMIC DNA]</scope>
    <source>
        <strain evidence="3">JCM 4816</strain>
    </source>
</reference>
<organism evidence="2 3">
    <name type="scientific">Streptacidiphilus monticola</name>
    <dbReference type="NCBI Taxonomy" id="2161674"/>
    <lineage>
        <taxon>Bacteria</taxon>
        <taxon>Bacillati</taxon>
        <taxon>Actinomycetota</taxon>
        <taxon>Actinomycetes</taxon>
        <taxon>Kitasatosporales</taxon>
        <taxon>Streptomycetaceae</taxon>
        <taxon>Streptacidiphilus</taxon>
    </lineage>
</organism>
<comment type="caution">
    <text evidence="2">The sequence shown here is derived from an EMBL/GenBank/DDBJ whole genome shotgun (WGS) entry which is preliminary data.</text>
</comment>
<dbReference type="Pfam" id="PF07179">
    <property type="entry name" value="SseB"/>
    <property type="match status" value="1"/>
</dbReference>
<gene>
    <name evidence="2" type="ORF">ACFP3V_22195</name>
</gene>
<keyword evidence="3" id="KW-1185">Reference proteome</keyword>
<sequence length="248" mass="26167">MDRKNIPDPGFAGDDGSADPRLAAALARHAAEPGPESEAAVLELLPGARLLVPIVAILGEVEVNAEGLKQEKSSDMAVPTIQTPDGRRGLPAFTSLDSLARWRADARPAPVPAHQAVAAAWSERADALLIDLAGPAFYELSGAPMRAVAEGRVHVPPRKDPDVLSALRELLEKTPPVLRAHLLPSRTADAQLVLVVAPEAGDVTEPVRAFAAELAADELLRIRLDSGLDLAVVHPSAGEPTDPFYTRS</sequence>